<reference evidence="3 4" key="1">
    <citation type="submission" date="2024-06" db="EMBL/GenBank/DDBJ databases">
        <title>Sorghum-associated microbial communities from plants grown in Nebraska, USA.</title>
        <authorList>
            <person name="Schachtman D."/>
        </authorList>
    </citation>
    <scope>NUCLEOTIDE SEQUENCE [LARGE SCALE GENOMIC DNA]</scope>
    <source>
        <strain evidence="3 4">3207</strain>
    </source>
</reference>
<dbReference type="NCBIfam" id="TIGR01879">
    <property type="entry name" value="hydantase"/>
    <property type="match status" value="1"/>
</dbReference>
<dbReference type="PIRSF" id="PIRSF001235">
    <property type="entry name" value="Amidase_carbamoylase"/>
    <property type="match status" value="1"/>
</dbReference>
<keyword evidence="4" id="KW-1185">Reference proteome</keyword>
<dbReference type="Gene3D" id="3.30.70.360">
    <property type="match status" value="1"/>
</dbReference>
<dbReference type="GO" id="GO:0003837">
    <property type="term" value="F:beta-ureidopropionase activity"/>
    <property type="evidence" value="ECO:0007669"/>
    <property type="project" value="UniProtKB-EC"/>
</dbReference>
<evidence type="ECO:0000313" key="3">
    <source>
        <dbReference type="EMBL" id="MET4635831.1"/>
    </source>
</evidence>
<dbReference type="SUPFAM" id="SSF53187">
    <property type="entry name" value="Zn-dependent exopeptidases"/>
    <property type="match status" value="1"/>
</dbReference>
<dbReference type="EC" id="3.5.1.87" evidence="3"/>
<dbReference type="GO" id="GO:0050538">
    <property type="term" value="F:N-carbamoyl-L-amino-acid hydrolase activity"/>
    <property type="evidence" value="ECO:0007669"/>
    <property type="project" value="UniProtKB-EC"/>
</dbReference>
<dbReference type="EMBL" id="JBEPSM010000003">
    <property type="protein sequence ID" value="MET4635831.1"/>
    <property type="molecule type" value="Genomic_DNA"/>
</dbReference>
<dbReference type="Pfam" id="PF01546">
    <property type="entry name" value="Peptidase_M20"/>
    <property type="match status" value="1"/>
</dbReference>
<dbReference type="SUPFAM" id="SSF55031">
    <property type="entry name" value="Bacterial exopeptidase dimerisation domain"/>
    <property type="match status" value="1"/>
</dbReference>
<sequence>MRNNLPIDETQLWDDLMALAELTDPGRPWTRRAFTPMFLEGRAFVARRMQEAGLAIRLDAAGNLIGRREGRFPDHKTIVIGSHSDTVPDGGRFDGTAGVMAGIAVARSLQQDGAELDHPFEVIDCLAEEVSIFGLSCIGSRAVAGLLTPEQLERPEPDTGEVLRDAIDRMGGDVAYLAEARRDDIAAYLELHIEQGPILQDERCDIGIVTAISGITRLEIVIEGRADHAGTTPMNLRQDALAGAAAAVSVIAKDASRRAKAGHGHFVATVGEFRVEPNAANVVPSRVTLLVDARAEERSFMEGFVAELRPLILRAMSGTGARITEFRAISDNRPALSDPLLLDVLEQSTEALGLAPRRMASGAGHDMAWFSRIAPSAMIFVPCKDGRSHTPEEWSEPGEIAAGAAVLLDAVLRLDTLLA</sequence>
<name>A0ABV2R598_9HYPH</name>
<dbReference type="RefSeq" id="WP_354553377.1">
    <property type="nucleotide sequence ID" value="NZ_JBEPSM010000003.1"/>
</dbReference>
<evidence type="ECO:0000313" key="4">
    <source>
        <dbReference type="Proteomes" id="UP001549321"/>
    </source>
</evidence>
<dbReference type="InterPro" id="IPR002933">
    <property type="entry name" value="Peptidase_M20"/>
</dbReference>
<comment type="caution">
    <text evidence="3">The sequence shown here is derived from an EMBL/GenBank/DDBJ whole genome shotgun (WGS) entry which is preliminary data.</text>
</comment>
<protein>
    <submittedName>
        <fullName evidence="3">N-carbamoyl-L-amino-acid hydrolase</fullName>
        <ecNumber evidence="3">3.5.1.6</ecNumber>
        <ecNumber evidence="3">3.5.1.87</ecNumber>
    </submittedName>
</protein>
<dbReference type="PANTHER" id="PTHR32494">
    <property type="entry name" value="ALLANTOATE DEIMINASE-RELATED"/>
    <property type="match status" value="1"/>
</dbReference>
<dbReference type="Gene3D" id="3.40.630.10">
    <property type="entry name" value="Zn peptidases"/>
    <property type="match status" value="1"/>
</dbReference>
<dbReference type="PANTHER" id="PTHR32494:SF5">
    <property type="entry name" value="ALLANTOATE AMIDOHYDROLASE"/>
    <property type="match status" value="1"/>
</dbReference>
<proteinExistence type="inferred from homology"/>
<dbReference type="NCBIfam" id="NF009531">
    <property type="entry name" value="PRK12893.1-5"/>
    <property type="match status" value="1"/>
</dbReference>
<accession>A0ABV2R598</accession>
<evidence type="ECO:0000256" key="1">
    <source>
        <dbReference type="ARBA" id="ARBA00006153"/>
    </source>
</evidence>
<dbReference type="CDD" id="cd03884">
    <property type="entry name" value="M20_bAS"/>
    <property type="match status" value="1"/>
</dbReference>
<dbReference type="InterPro" id="IPR036264">
    <property type="entry name" value="Bact_exopeptidase_dim_dom"/>
</dbReference>
<comment type="similarity">
    <text evidence="1">Belongs to the peptidase M20 family.</text>
</comment>
<gene>
    <name evidence="3" type="ORF">ABIE08_003782</name>
</gene>
<dbReference type="Proteomes" id="UP001549321">
    <property type="component" value="Unassembled WGS sequence"/>
</dbReference>
<evidence type="ECO:0000256" key="2">
    <source>
        <dbReference type="ARBA" id="ARBA00022801"/>
    </source>
</evidence>
<dbReference type="InterPro" id="IPR010158">
    <property type="entry name" value="Amidase_Cbmase"/>
</dbReference>
<keyword evidence="2 3" id="KW-0378">Hydrolase</keyword>
<dbReference type="EC" id="3.5.1.6" evidence="3"/>
<organism evidence="3 4">
    <name type="scientific">Kaistia defluvii</name>
    <dbReference type="NCBI Taxonomy" id="410841"/>
    <lineage>
        <taxon>Bacteria</taxon>
        <taxon>Pseudomonadati</taxon>
        <taxon>Pseudomonadota</taxon>
        <taxon>Alphaproteobacteria</taxon>
        <taxon>Hyphomicrobiales</taxon>
        <taxon>Kaistiaceae</taxon>
        <taxon>Kaistia</taxon>
    </lineage>
</organism>